<dbReference type="Pfam" id="PF10275">
    <property type="entry name" value="Peptidase_C65"/>
    <property type="match status" value="1"/>
</dbReference>
<evidence type="ECO:0000256" key="8">
    <source>
        <dbReference type="SAM" id="MobiDB-lite"/>
    </source>
</evidence>
<comment type="catalytic activity">
    <reaction evidence="1">
        <text>Thiol-dependent hydrolysis of ester, thioester, amide, peptide and isopeptide bonds formed by the C-terminal Gly of ubiquitin (a 76-residue protein attached to proteins as an intracellular targeting signal).</text>
        <dbReference type="EC" id="3.4.19.12"/>
    </reaction>
</comment>
<dbReference type="InterPro" id="IPR042467">
    <property type="entry name" value="Peptidase_C65_otubain_sub2"/>
</dbReference>
<dbReference type="PROSITE" id="PS50802">
    <property type="entry name" value="OTU"/>
    <property type="match status" value="1"/>
</dbReference>
<name>A0A397SIQ2_9GLOM</name>
<dbReference type="SUPFAM" id="SSF54001">
    <property type="entry name" value="Cysteine proteinases"/>
    <property type="match status" value="1"/>
</dbReference>
<dbReference type="Gene3D" id="1.20.1300.20">
    <property type="entry name" value="Peptidase C65 Otubain, subdomain 2"/>
    <property type="match status" value="1"/>
</dbReference>
<proteinExistence type="inferred from homology"/>
<dbReference type="GO" id="GO:0004843">
    <property type="term" value="F:cysteine-type deubiquitinase activity"/>
    <property type="evidence" value="ECO:0007669"/>
    <property type="project" value="UniProtKB-EC"/>
</dbReference>
<dbReference type="EMBL" id="QKYT01000470">
    <property type="protein sequence ID" value="RIA84769.1"/>
    <property type="molecule type" value="Genomic_DNA"/>
</dbReference>
<dbReference type="FunFam" id="1.20.1300.20:FF:000001">
    <property type="entry name" value="Ubiquitin thioesterase OTUB1"/>
    <property type="match status" value="1"/>
</dbReference>
<dbReference type="Proteomes" id="UP000265703">
    <property type="component" value="Unassembled WGS sequence"/>
</dbReference>
<evidence type="ECO:0000256" key="5">
    <source>
        <dbReference type="ARBA" id="ARBA00022786"/>
    </source>
</evidence>
<keyword evidence="11" id="KW-1185">Reference proteome</keyword>
<evidence type="ECO:0000256" key="6">
    <source>
        <dbReference type="ARBA" id="ARBA00022801"/>
    </source>
</evidence>
<dbReference type="PANTHER" id="PTHR12931:SF15">
    <property type="entry name" value="UBIQUITIN THIOESTERASE OTUBAIN-LIKE"/>
    <property type="match status" value="1"/>
</dbReference>
<evidence type="ECO:0000256" key="4">
    <source>
        <dbReference type="ARBA" id="ARBA00022670"/>
    </source>
</evidence>
<evidence type="ECO:0000313" key="10">
    <source>
        <dbReference type="EMBL" id="RIA84769.1"/>
    </source>
</evidence>
<keyword evidence="4" id="KW-0645">Protease</keyword>
<dbReference type="InterPro" id="IPR042468">
    <property type="entry name" value="Peptidase_C65_otubain_sub1"/>
</dbReference>
<accession>A0A397SIQ2</accession>
<dbReference type="EC" id="3.4.19.12" evidence="3"/>
<dbReference type="InterPro" id="IPR019400">
    <property type="entry name" value="Peptidase_C65_otubain"/>
</dbReference>
<dbReference type="GO" id="GO:0043130">
    <property type="term" value="F:ubiquitin binding"/>
    <property type="evidence" value="ECO:0007669"/>
    <property type="project" value="TreeGrafter"/>
</dbReference>
<evidence type="ECO:0000256" key="1">
    <source>
        <dbReference type="ARBA" id="ARBA00000707"/>
    </source>
</evidence>
<sequence>MNMGGGENYDHTGSSANSGTPTQKEINASVSNSSEHDSNAASEHSTGTPTPSGSEEKENAQENEPQQNEPVQKTNPLSESGETSKEGEETQQTVAQEKFTPQQNWEFEQSIKKEEAGKTPLVCLTEDISKLYQEYEQGSEIYRQKIMKLAEKHSKIRRCRGDGNCFYRAFGFAWFERLMESRDKSLRQSALNALTATNSLLNSAGYQSLVYEDAHDIVEKQMKAVANGEHDEDMLLTIFQTDEISNYIVYYLRLITAAYLKLHHEEYEPFLEFEIGMDQFCTNFVEVMDQEADHIHVIALTKALRVPVEIAYMSGSDAMEQVNFHEFYPDEEAKETVTLKPLVLLYRPGHYDILYRRE</sequence>
<dbReference type="AlphaFoldDB" id="A0A397SIQ2"/>
<feature type="region of interest" description="Disordered" evidence="8">
    <location>
        <begin position="1"/>
        <end position="103"/>
    </location>
</feature>
<protein>
    <recommendedName>
        <fullName evidence="3">ubiquitinyl hydrolase 1</fullName>
        <ecNumber evidence="3">3.4.19.12</ecNumber>
    </recommendedName>
</protein>
<evidence type="ECO:0000256" key="3">
    <source>
        <dbReference type="ARBA" id="ARBA00012759"/>
    </source>
</evidence>
<keyword evidence="5" id="KW-0833">Ubl conjugation pathway</keyword>
<dbReference type="GO" id="GO:0006508">
    <property type="term" value="P:proteolysis"/>
    <property type="evidence" value="ECO:0007669"/>
    <property type="project" value="UniProtKB-KW"/>
</dbReference>
<dbReference type="STRING" id="658196.A0A397SIQ2"/>
<dbReference type="GO" id="GO:0005634">
    <property type="term" value="C:nucleus"/>
    <property type="evidence" value="ECO:0007669"/>
    <property type="project" value="TreeGrafter"/>
</dbReference>
<dbReference type="InterPro" id="IPR003323">
    <property type="entry name" value="OTU_dom"/>
</dbReference>
<keyword evidence="6" id="KW-0378">Hydrolase</keyword>
<dbReference type="PANTHER" id="PTHR12931">
    <property type="entry name" value="UBIQUITIN THIOLESTERASE PROTEIN OTUB"/>
    <property type="match status" value="1"/>
</dbReference>
<comment type="similarity">
    <text evidence="2">Belongs to the peptidase C65 family.</text>
</comment>
<keyword evidence="7" id="KW-0788">Thiol protease</keyword>
<organism evidence="10 11">
    <name type="scientific">Glomus cerebriforme</name>
    <dbReference type="NCBI Taxonomy" id="658196"/>
    <lineage>
        <taxon>Eukaryota</taxon>
        <taxon>Fungi</taxon>
        <taxon>Fungi incertae sedis</taxon>
        <taxon>Mucoromycota</taxon>
        <taxon>Glomeromycotina</taxon>
        <taxon>Glomeromycetes</taxon>
        <taxon>Glomerales</taxon>
        <taxon>Glomeraceae</taxon>
        <taxon>Glomus</taxon>
    </lineage>
</organism>
<dbReference type="OrthoDB" id="18915at2759"/>
<comment type="caution">
    <text evidence="10">The sequence shown here is derived from an EMBL/GenBank/DDBJ whole genome shotgun (WGS) entry which is preliminary data.</text>
</comment>
<feature type="compositionally biased region" description="Polar residues" evidence="8">
    <location>
        <begin position="11"/>
        <end position="53"/>
    </location>
</feature>
<dbReference type="GO" id="GO:0071108">
    <property type="term" value="P:protein K48-linked deubiquitination"/>
    <property type="evidence" value="ECO:0007669"/>
    <property type="project" value="TreeGrafter"/>
</dbReference>
<dbReference type="InterPro" id="IPR038765">
    <property type="entry name" value="Papain-like_cys_pep_sf"/>
</dbReference>
<evidence type="ECO:0000259" key="9">
    <source>
        <dbReference type="PROSITE" id="PS50802"/>
    </source>
</evidence>
<dbReference type="CDD" id="cd22749">
    <property type="entry name" value="Otubain_C65"/>
    <property type="match status" value="1"/>
</dbReference>
<gene>
    <name evidence="10" type="ORF">C1645_783500</name>
</gene>
<evidence type="ECO:0000256" key="2">
    <source>
        <dbReference type="ARBA" id="ARBA00006579"/>
    </source>
</evidence>
<reference evidence="10 11" key="1">
    <citation type="submission" date="2018-06" db="EMBL/GenBank/DDBJ databases">
        <title>Comparative genomics reveals the genomic features of Rhizophagus irregularis, R. cerebriforme, R. diaphanum and Gigaspora rosea, and their symbiotic lifestyle signature.</title>
        <authorList>
            <person name="Morin E."/>
            <person name="San Clemente H."/>
            <person name="Chen E.C.H."/>
            <person name="De La Providencia I."/>
            <person name="Hainaut M."/>
            <person name="Kuo A."/>
            <person name="Kohler A."/>
            <person name="Murat C."/>
            <person name="Tang N."/>
            <person name="Roy S."/>
            <person name="Loubradou J."/>
            <person name="Henrissat B."/>
            <person name="Grigoriev I.V."/>
            <person name="Corradi N."/>
            <person name="Roux C."/>
            <person name="Martin F.M."/>
        </authorList>
    </citation>
    <scope>NUCLEOTIDE SEQUENCE [LARGE SCALE GENOMIC DNA]</scope>
    <source>
        <strain evidence="10 11">DAOM 227022</strain>
    </source>
</reference>
<evidence type="ECO:0000256" key="7">
    <source>
        <dbReference type="ARBA" id="ARBA00022807"/>
    </source>
</evidence>
<feature type="domain" description="OTU" evidence="9">
    <location>
        <begin position="154"/>
        <end position="357"/>
    </location>
</feature>
<dbReference type="Gene3D" id="3.30.200.60">
    <property type="entry name" value="Peptidase C65 Otubain, subdomain 1"/>
    <property type="match status" value="1"/>
</dbReference>
<evidence type="ECO:0000313" key="11">
    <source>
        <dbReference type="Proteomes" id="UP000265703"/>
    </source>
</evidence>